<name>A0A8J3W340_9ACTN</name>
<dbReference type="InterPro" id="IPR013094">
    <property type="entry name" value="AB_hydrolase_3"/>
</dbReference>
<evidence type="ECO:0000313" key="3">
    <source>
        <dbReference type="EMBL" id="GIH73925.1"/>
    </source>
</evidence>
<dbReference type="AlphaFoldDB" id="A0A8J3W340"/>
<sequence length="327" mass="35183">MEHDLPAPQPPLVLDRLARAFIRQHHRCVAPDSADVAAARAAIGALWGGAGPGSEVEEDWLAIPGCDKDRIRVRILRPAGSRGPLPVVLYLHGLGWMLTDAAAHQQLLVDLALGADAAVVVPEYDRSPETRYPVALEQCYTVARWIADNGAECHLDGERMAVAGTSAGANLAAATTLLANRRGGPRFVHQILVCPVTDAGMDTSSYRRFAEGYFLGRSAMRSFWQQYAPDPAQRAQITASPLRAAPQELTGLPPALILTAEADVLRDEGQAYAAKLREADVPVVSVCYHGTIHGFILFDALRGSDASQAARTQIMDTLHVALHSHRG</sequence>
<gene>
    <name evidence="3" type="primary">aes_1</name>
    <name evidence="3" type="ORF">Plo01_03540</name>
</gene>
<dbReference type="InterPro" id="IPR050300">
    <property type="entry name" value="GDXG_lipolytic_enzyme"/>
</dbReference>
<dbReference type="GO" id="GO:0016787">
    <property type="term" value="F:hydrolase activity"/>
    <property type="evidence" value="ECO:0007669"/>
    <property type="project" value="UniProtKB-KW"/>
</dbReference>
<keyword evidence="4" id="KW-1185">Reference proteome</keyword>
<comment type="caution">
    <text evidence="3">The sequence shown here is derived from an EMBL/GenBank/DDBJ whole genome shotgun (WGS) entry which is preliminary data.</text>
</comment>
<proteinExistence type="predicted"/>
<evidence type="ECO:0000256" key="1">
    <source>
        <dbReference type="ARBA" id="ARBA00022801"/>
    </source>
</evidence>
<protein>
    <submittedName>
        <fullName evidence="3">Esterase</fullName>
    </submittedName>
</protein>
<dbReference type="RefSeq" id="WP_203888678.1">
    <property type="nucleotide sequence ID" value="NZ_BOOH01000003.1"/>
</dbReference>
<dbReference type="InterPro" id="IPR029058">
    <property type="entry name" value="AB_hydrolase_fold"/>
</dbReference>
<dbReference type="Gene3D" id="3.40.50.1820">
    <property type="entry name" value="alpha/beta hydrolase"/>
    <property type="match status" value="1"/>
</dbReference>
<dbReference type="SUPFAM" id="SSF53474">
    <property type="entry name" value="alpha/beta-Hydrolases"/>
    <property type="match status" value="1"/>
</dbReference>
<accession>A0A8J3W340</accession>
<reference evidence="3 4" key="1">
    <citation type="submission" date="2021-01" db="EMBL/GenBank/DDBJ databases">
        <title>Whole genome shotgun sequence of Planobispora longispora NBRC 13918.</title>
        <authorList>
            <person name="Komaki H."/>
            <person name="Tamura T."/>
        </authorList>
    </citation>
    <scope>NUCLEOTIDE SEQUENCE [LARGE SCALE GENOMIC DNA]</scope>
    <source>
        <strain evidence="3 4">NBRC 13918</strain>
    </source>
</reference>
<dbReference type="PANTHER" id="PTHR48081">
    <property type="entry name" value="AB HYDROLASE SUPERFAMILY PROTEIN C4A8.06C"/>
    <property type="match status" value="1"/>
</dbReference>
<evidence type="ECO:0000313" key="4">
    <source>
        <dbReference type="Proteomes" id="UP000616724"/>
    </source>
</evidence>
<keyword evidence="1" id="KW-0378">Hydrolase</keyword>
<evidence type="ECO:0000259" key="2">
    <source>
        <dbReference type="Pfam" id="PF07859"/>
    </source>
</evidence>
<dbReference type="PANTHER" id="PTHR48081:SF8">
    <property type="entry name" value="ALPHA_BETA HYDROLASE FOLD-3 DOMAIN-CONTAINING PROTEIN-RELATED"/>
    <property type="match status" value="1"/>
</dbReference>
<dbReference type="EMBL" id="BOOH01000003">
    <property type="protein sequence ID" value="GIH73925.1"/>
    <property type="molecule type" value="Genomic_DNA"/>
</dbReference>
<organism evidence="3 4">
    <name type="scientific">Planobispora longispora</name>
    <dbReference type="NCBI Taxonomy" id="28887"/>
    <lineage>
        <taxon>Bacteria</taxon>
        <taxon>Bacillati</taxon>
        <taxon>Actinomycetota</taxon>
        <taxon>Actinomycetes</taxon>
        <taxon>Streptosporangiales</taxon>
        <taxon>Streptosporangiaceae</taxon>
        <taxon>Planobispora</taxon>
    </lineage>
</organism>
<feature type="domain" description="Alpha/beta hydrolase fold-3" evidence="2">
    <location>
        <begin position="88"/>
        <end position="296"/>
    </location>
</feature>
<dbReference type="Pfam" id="PF07859">
    <property type="entry name" value="Abhydrolase_3"/>
    <property type="match status" value="1"/>
</dbReference>
<dbReference type="Proteomes" id="UP000616724">
    <property type="component" value="Unassembled WGS sequence"/>
</dbReference>